<dbReference type="SUPFAM" id="SSF56436">
    <property type="entry name" value="C-type lectin-like"/>
    <property type="match status" value="1"/>
</dbReference>
<dbReference type="PROSITE" id="PS50041">
    <property type="entry name" value="C_TYPE_LECTIN_2"/>
    <property type="match status" value="1"/>
</dbReference>
<feature type="domain" description="C-type lectin" evidence="1">
    <location>
        <begin position="35"/>
        <end position="159"/>
    </location>
</feature>
<dbReference type="Gene3D" id="3.10.100.10">
    <property type="entry name" value="Mannose-Binding Protein A, subunit A"/>
    <property type="match status" value="1"/>
</dbReference>
<evidence type="ECO:0000313" key="2">
    <source>
        <dbReference type="EMBL" id="GFN94879.1"/>
    </source>
</evidence>
<keyword evidence="3" id="KW-1185">Reference proteome</keyword>
<reference evidence="2 3" key="1">
    <citation type="journal article" date="2021" name="Elife">
        <title>Chloroplast acquisition without the gene transfer in kleptoplastic sea slugs, Plakobranchus ocellatus.</title>
        <authorList>
            <person name="Maeda T."/>
            <person name="Takahashi S."/>
            <person name="Yoshida T."/>
            <person name="Shimamura S."/>
            <person name="Takaki Y."/>
            <person name="Nagai Y."/>
            <person name="Toyoda A."/>
            <person name="Suzuki Y."/>
            <person name="Arimoto A."/>
            <person name="Ishii H."/>
            <person name="Satoh N."/>
            <person name="Nishiyama T."/>
            <person name="Hasebe M."/>
            <person name="Maruyama T."/>
            <person name="Minagawa J."/>
            <person name="Obokata J."/>
            <person name="Shigenobu S."/>
        </authorList>
    </citation>
    <scope>NUCLEOTIDE SEQUENCE [LARGE SCALE GENOMIC DNA]</scope>
</reference>
<sequence length="276" mass="32357">MRTCKVVFVVEQAMAATQGELDALSCKPGWLKTPSGATCVKLFDDQKKSWYDARRACKSTDGDLVTIRDKDMSNFIKERFVYNNKNSMWIGLHKLSWRKKWHWLDEDKTPKYTDWYVQQRLPISRMYNMDICAFLKNKKKGEAAWHTWICASNRPYICEKLLLQNKVIAVFRSSVRPGRRRRGSNSSQKECRMADGSFLDIYHYRDGYTCYETSLGGLILISDRVLIVSQYKCFYQRKSFIHRTVLTFPYVCGDPHTCINGKWIPAIDQCRGRRHV</sequence>
<dbReference type="SMART" id="SM00034">
    <property type="entry name" value="CLECT"/>
    <property type="match status" value="1"/>
</dbReference>
<comment type="caution">
    <text evidence="2">The sequence shown here is derived from an EMBL/GenBank/DDBJ whole genome shotgun (WGS) entry which is preliminary data.</text>
</comment>
<dbReference type="CDD" id="cd00037">
    <property type="entry name" value="CLECT"/>
    <property type="match status" value="1"/>
</dbReference>
<keyword evidence="2" id="KW-0675">Receptor</keyword>
<protein>
    <submittedName>
        <fullName evidence="2">Macrophage mannose receptor 1</fullName>
    </submittedName>
</protein>
<dbReference type="PANTHER" id="PTHR22803">
    <property type="entry name" value="MANNOSE, PHOSPHOLIPASE, LECTIN RECEPTOR RELATED"/>
    <property type="match status" value="1"/>
</dbReference>
<organism evidence="2 3">
    <name type="scientific">Plakobranchus ocellatus</name>
    <dbReference type="NCBI Taxonomy" id="259542"/>
    <lineage>
        <taxon>Eukaryota</taxon>
        <taxon>Metazoa</taxon>
        <taxon>Spiralia</taxon>
        <taxon>Lophotrochozoa</taxon>
        <taxon>Mollusca</taxon>
        <taxon>Gastropoda</taxon>
        <taxon>Heterobranchia</taxon>
        <taxon>Euthyneura</taxon>
        <taxon>Panpulmonata</taxon>
        <taxon>Sacoglossa</taxon>
        <taxon>Placobranchoidea</taxon>
        <taxon>Plakobranchidae</taxon>
        <taxon>Plakobranchus</taxon>
    </lineage>
</organism>
<name>A0AAV3ZGY9_9GAST</name>
<evidence type="ECO:0000313" key="3">
    <source>
        <dbReference type="Proteomes" id="UP000735302"/>
    </source>
</evidence>
<dbReference type="InterPro" id="IPR050111">
    <property type="entry name" value="C-type_lectin/snaclec_domain"/>
</dbReference>
<evidence type="ECO:0000259" key="1">
    <source>
        <dbReference type="PROSITE" id="PS50041"/>
    </source>
</evidence>
<dbReference type="InterPro" id="IPR001304">
    <property type="entry name" value="C-type_lectin-like"/>
</dbReference>
<dbReference type="EMBL" id="BLXT01002480">
    <property type="protein sequence ID" value="GFN94879.1"/>
    <property type="molecule type" value="Genomic_DNA"/>
</dbReference>
<dbReference type="Pfam" id="PF00059">
    <property type="entry name" value="Lectin_C"/>
    <property type="match status" value="1"/>
</dbReference>
<dbReference type="AlphaFoldDB" id="A0AAV3ZGY9"/>
<accession>A0AAV3ZGY9</accession>
<dbReference type="InterPro" id="IPR016187">
    <property type="entry name" value="CTDL_fold"/>
</dbReference>
<dbReference type="InterPro" id="IPR016186">
    <property type="entry name" value="C-type_lectin-like/link_sf"/>
</dbReference>
<dbReference type="Proteomes" id="UP000735302">
    <property type="component" value="Unassembled WGS sequence"/>
</dbReference>
<gene>
    <name evidence="2" type="ORF">PoB_002138500</name>
</gene>
<proteinExistence type="predicted"/>